<evidence type="ECO:0000313" key="2">
    <source>
        <dbReference type="EMBL" id="KAG5480055.1"/>
    </source>
</evidence>
<feature type="region of interest" description="Disordered" evidence="1">
    <location>
        <begin position="739"/>
        <end position="790"/>
    </location>
</feature>
<comment type="caution">
    <text evidence="2">The sequence shown here is derived from an EMBL/GenBank/DDBJ whole genome shotgun (WGS) entry which is preliminary data.</text>
</comment>
<dbReference type="KEGG" id="lmat:92516416"/>
<dbReference type="OrthoDB" id="262305at2759"/>
<proteinExistence type="predicted"/>
<dbReference type="RefSeq" id="XP_067179218.1">
    <property type="nucleotide sequence ID" value="XM_067323904.1"/>
</dbReference>
<protein>
    <submittedName>
        <fullName evidence="2">Uncharacterized protein</fullName>
    </submittedName>
</protein>
<keyword evidence="3" id="KW-1185">Reference proteome</keyword>
<dbReference type="EMBL" id="JAFEUZ010000020">
    <property type="protein sequence ID" value="KAG5480055.1"/>
    <property type="molecule type" value="Genomic_DNA"/>
</dbReference>
<feature type="region of interest" description="Disordered" evidence="1">
    <location>
        <begin position="1"/>
        <end position="41"/>
    </location>
</feature>
<feature type="compositionally biased region" description="Polar residues" evidence="1">
    <location>
        <begin position="776"/>
        <end position="790"/>
    </location>
</feature>
<gene>
    <name evidence="2" type="ORF">LSCM1_06479</name>
</gene>
<evidence type="ECO:0000256" key="1">
    <source>
        <dbReference type="SAM" id="MobiDB-lite"/>
    </source>
</evidence>
<accession>A0A836HNI4</accession>
<reference evidence="3" key="1">
    <citation type="journal article" date="2021" name="Microbiol. Resour. Announc.">
        <title>LGAAP: Leishmaniinae Genome Assembly and Annotation Pipeline.</title>
        <authorList>
            <person name="Almutairi H."/>
            <person name="Urbaniak M.D."/>
            <person name="Bates M.D."/>
            <person name="Jariyapan N."/>
            <person name="Kwakye-Nuako G."/>
            <person name="Thomaz-Soccol V."/>
            <person name="Al-Salem W.S."/>
            <person name="Dillon R.J."/>
            <person name="Bates P.A."/>
            <person name="Gatherer D."/>
        </authorList>
    </citation>
    <scope>NUCLEOTIDE SEQUENCE [LARGE SCALE GENOMIC DNA]</scope>
</reference>
<dbReference type="AlphaFoldDB" id="A0A836HNI4"/>
<organism evidence="2 3">
    <name type="scientific">Leishmania martiniquensis</name>
    <dbReference type="NCBI Taxonomy" id="1580590"/>
    <lineage>
        <taxon>Eukaryota</taxon>
        <taxon>Discoba</taxon>
        <taxon>Euglenozoa</taxon>
        <taxon>Kinetoplastea</taxon>
        <taxon>Metakinetoplastina</taxon>
        <taxon>Trypanosomatida</taxon>
        <taxon>Trypanosomatidae</taxon>
        <taxon>Leishmaniinae</taxon>
        <taxon>Leishmania</taxon>
    </lineage>
</organism>
<feature type="region of interest" description="Disordered" evidence="1">
    <location>
        <begin position="876"/>
        <end position="905"/>
    </location>
</feature>
<feature type="compositionally biased region" description="Polar residues" evidence="1">
    <location>
        <begin position="879"/>
        <end position="895"/>
    </location>
</feature>
<dbReference type="Proteomes" id="UP000673552">
    <property type="component" value="Unassembled WGS sequence"/>
</dbReference>
<feature type="compositionally biased region" description="Polar residues" evidence="1">
    <location>
        <begin position="144"/>
        <end position="154"/>
    </location>
</feature>
<dbReference type="GeneID" id="92516416"/>
<reference evidence="3" key="2">
    <citation type="journal article" date="2021" name="Sci. Data">
        <title>Chromosome-scale genome sequencing, assembly and annotation of six genomes from subfamily Leishmaniinae.</title>
        <authorList>
            <person name="Almutairi H."/>
            <person name="Urbaniak M.D."/>
            <person name="Bates M.D."/>
            <person name="Jariyapan N."/>
            <person name="Kwakye-Nuako G."/>
            <person name="Thomaz Soccol V."/>
            <person name="Al-Salem W.S."/>
            <person name="Dillon R.J."/>
            <person name="Bates P.A."/>
            <person name="Gatherer D."/>
        </authorList>
    </citation>
    <scope>NUCLEOTIDE SEQUENCE [LARGE SCALE GENOMIC DNA]</scope>
</reference>
<evidence type="ECO:0000313" key="3">
    <source>
        <dbReference type="Proteomes" id="UP000673552"/>
    </source>
</evidence>
<name>A0A836HNI4_9TRYP</name>
<sequence length="977" mass="102370">MNPQEPRPLSSAGPLPPQRQMAITPPLHCASISRKSGRRGEETIMSAMVPDGIAGHAATSVLQPPLPLSPLDGTVSDSAVASAWLPSVTAHVNRRNWGAPLPPRGDAMSQRSLGDAPVGDDGQQSSEKTSDHGEGAAVAGRAHLSTTVPLSESGNRWKRPRTENIRFISLLKEVFMYLDTVASTQQQQPGHECAIGGAEEDAEGNTQQIAVGPSCTAASCNSSAGLLMPDGVLTRNKGSSPPVGTTSAALMPVDTAARDTMRVLQQCWEYRGAPHDAFEPVHLLSPITLHLLLTYGRHTITHNGQYVVLDGGAAQLPWVGCLYSILLTYVYRHRLPTAAAGSDALGGSAAPSSEGISRLLLLNCHSFGWLNHIGSNEYECSHRRLCQAREALLGLLEDPRYTALGRPAGCPLCASSKVGGDASTLVLLGDTIVMEGGVPSLGLARPRDTFTTHYQYGRGIACCVPERGSNLQLGAPGAPLMAGRAPYTSASVTGLCVAHLEPPRPPARQVGGEWHPHPHQRLQHSATSLGGCHVEVDSPASVRSGSYGLDDPWPGAHSSSPWLSSTGAAPRRLPPVCCGVCRAVGAVGQAVLLGPTGPLVIHVQFDAREWLDMSARAAPAATAHGWLSAASADTTAVCPPPLSHLVSQYTADATPALGVALYAVLQSEGTFDLTVQHPDASVGGHHSSSPHFGGSAPLAEFVEWLVRLLHTPTPALVVEWHTPTFPSAASATCATHRCEDATPNSSHDSGVADGSHVPLSSPCSPTAQLHSPLAPSRSSPATSPHLTDSCRSAASVRSTFKVTRLCSGDEGHATASLSADYQHAGGYRNNSSAPHGATITTTTTVPLGMLAQPRHSTVMQLLETYSDVLQSRAAVSASHADTSRATPSVGSSRASPPSHAKDTSGNVAEAMKPHLLLNWLLAAQESLRLCEATSFFDGVERPLVLAKELEVAAEAERFLDATSVVTSLQFRPCLGRL</sequence>
<feature type="region of interest" description="Disordered" evidence="1">
    <location>
        <begin position="94"/>
        <end position="156"/>
    </location>
</feature>